<dbReference type="PANTHER" id="PTHR43877">
    <property type="entry name" value="AMINOALKYLPHOSPHONATE N-ACETYLTRANSFERASE-RELATED-RELATED"/>
    <property type="match status" value="1"/>
</dbReference>
<reference evidence="4 5" key="1">
    <citation type="submission" date="2018-05" db="EMBL/GenBank/DDBJ databases">
        <title>Genomic Encyclopedia of Type Strains, Phase IV (KMG-V): Genome sequencing to study the core and pangenomes of soil and plant-associated prokaryotes.</title>
        <authorList>
            <person name="Whitman W."/>
        </authorList>
    </citation>
    <scope>NUCLEOTIDE SEQUENCE [LARGE SCALE GENOMIC DNA]</scope>
    <source>
        <strain evidence="4 5">SLV-132</strain>
    </source>
</reference>
<dbReference type="InterPro" id="IPR000182">
    <property type="entry name" value="GNAT_dom"/>
</dbReference>
<keyword evidence="5" id="KW-1185">Reference proteome</keyword>
<evidence type="ECO:0000313" key="4">
    <source>
        <dbReference type="EMBL" id="PWK32718.1"/>
    </source>
</evidence>
<dbReference type="EMBL" id="QGGT01000006">
    <property type="protein sequence ID" value="PWK32718.1"/>
    <property type="molecule type" value="Genomic_DNA"/>
</dbReference>
<dbReference type="PANTHER" id="PTHR43877:SF2">
    <property type="entry name" value="AMINOALKYLPHOSPHONATE N-ACETYLTRANSFERASE-RELATED"/>
    <property type="match status" value="1"/>
</dbReference>
<name>A0A316EJY8_9BURK</name>
<dbReference type="InterPro" id="IPR016181">
    <property type="entry name" value="Acyl_CoA_acyltransferase"/>
</dbReference>
<accession>A0A316EJY8</accession>
<dbReference type="GO" id="GO:0016747">
    <property type="term" value="F:acyltransferase activity, transferring groups other than amino-acyl groups"/>
    <property type="evidence" value="ECO:0007669"/>
    <property type="project" value="InterPro"/>
</dbReference>
<evidence type="ECO:0000259" key="3">
    <source>
        <dbReference type="PROSITE" id="PS51186"/>
    </source>
</evidence>
<dbReference type="InterPro" id="IPR050832">
    <property type="entry name" value="Bact_Acetyltransf"/>
</dbReference>
<keyword evidence="1" id="KW-0808">Transferase</keyword>
<feature type="domain" description="N-acetyltransferase" evidence="3">
    <location>
        <begin position="6"/>
        <end position="145"/>
    </location>
</feature>
<comment type="caution">
    <text evidence="4">The sequence shown here is derived from an EMBL/GenBank/DDBJ whole genome shotgun (WGS) entry which is preliminary data.</text>
</comment>
<protein>
    <recommendedName>
        <fullName evidence="3">N-acetyltransferase domain-containing protein</fullName>
    </recommendedName>
</protein>
<evidence type="ECO:0000256" key="2">
    <source>
        <dbReference type="ARBA" id="ARBA00023315"/>
    </source>
</evidence>
<organism evidence="4 5">
    <name type="scientific">Cupriavidus plantarum</name>
    <dbReference type="NCBI Taxonomy" id="942865"/>
    <lineage>
        <taxon>Bacteria</taxon>
        <taxon>Pseudomonadati</taxon>
        <taxon>Pseudomonadota</taxon>
        <taxon>Betaproteobacteria</taxon>
        <taxon>Burkholderiales</taxon>
        <taxon>Burkholderiaceae</taxon>
        <taxon>Cupriavidus</taxon>
    </lineage>
</organism>
<dbReference type="PROSITE" id="PS51186">
    <property type="entry name" value="GNAT"/>
    <property type="match status" value="1"/>
</dbReference>
<evidence type="ECO:0000256" key="1">
    <source>
        <dbReference type="ARBA" id="ARBA00022679"/>
    </source>
</evidence>
<dbReference type="CDD" id="cd04301">
    <property type="entry name" value="NAT_SF"/>
    <property type="match status" value="1"/>
</dbReference>
<dbReference type="Proteomes" id="UP000245754">
    <property type="component" value="Unassembled WGS sequence"/>
</dbReference>
<dbReference type="Pfam" id="PF00583">
    <property type="entry name" value="Acetyltransf_1"/>
    <property type="match status" value="1"/>
</dbReference>
<proteinExistence type="predicted"/>
<gene>
    <name evidence="4" type="ORF">C7419_106137</name>
</gene>
<dbReference type="Gene3D" id="3.40.630.30">
    <property type="match status" value="1"/>
</dbReference>
<keyword evidence="2" id="KW-0012">Acyltransferase</keyword>
<dbReference type="AlphaFoldDB" id="A0A316EJY8"/>
<sequence>MATQTTLQHAETEAELAACFALLQQLRPHLRSARELIDRTATQRAQGYRLLVVWDAGRPVAAAGYRRMDNLIYGPFLYIDDLVTDAGERGRGYGEQLIEAVSGIARGQGCSQLVLDTGLANALAQRFYFRAGLLSRGLHFAMELQ</sequence>
<dbReference type="SUPFAM" id="SSF55729">
    <property type="entry name" value="Acyl-CoA N-acyltransferases (Nat)"/>
    <property type="match status" value="1"/>
</dbReference>
<dbReference type="RefSeq" id="WP_109585003.1">
    <property type="nucleotide sequence ID" value="NZ_QGGT01000006.1"/>
</dbReference>
<evidence type="ECO:0000313" key="5">
    <source>
        <dbReference type="Proteomes" id="UP000245754"/>
    </source>
</evidence>